<keyword evidence="3" id="KW-0812">Transmembrane</keyword>
<proteinExistence type="inferred from homology"/>
<keyword evidence="3" id="KW-0472">Membrane</keyword>
<dbReference type="GO" id="GO:0016020">
    <property type="term" value="C:membrane"/>
    <property type="evidence" value="ECO:0007669"/>
    <property type="project" value="InterPro"/>
</dbReference>
<comment type="similarity">
    <text evidence="2">Belongs to the CDP-alcohol phosphatidyltransferase class-I family.</text>
</comment>
<dbReference type="Pfam" id="PF01066">
    <property type="entry name" value="CDP-OH_P_transf"/>
    <property type="match status" value="1"/>
</dbReference>
<accession>A0A1I4E499</accession>
<keyword evidence="3" id="KW-1133">Transmembrane helix</keyword>
<dbReference type="RefSeq" id="WP_090701318.1">
    <property type="nucleotide sequence ID" value="NZ_FOSP01000025.1"/>
</dbReference>
<dbReference type="STRING" id="52441.SAMN05216302_102527"/>
<gene>
    <name evidence="4" type="ORF">SAMN05216302_102527</name>
</gene>
<dbReference type="InterPro" id="IPR043130">
    <property type="entry name" value="CDP-OH_PTrfase_TM_dom"/>
</dbReference>
<keyword evidence="1 2" id="KW-0808">Transferase</keyword>
<dbReference type="InterPro" id="IPR000462">
    <property type="entry name" value="CDP-OH_P_trans"/>
</dbReference>
<dbReference type="PROSITE" id="PS00379">
    <property type="entry name" value="CDP_ALCOHOL_P_TRANSF"/>
    <property type="match status" value="1"/>
</dbReference>
<feature type="transmembrane region" description="Helical" evidence="3">
    <location>
        <begin position="328"/>
        <end position="353"/>
    </location>
</feature>
<dbReference type="Proteomes" id="UP000199533">
    <property type="component" value="Unassembled WGS sequence"/>
</dbReference>
<dbReference type="InterPro" id="IPR048254">
    <property type="entry name" value="CDP_ALCOHOL_P_TRANSF_CS"/>
</dbReference>
<reference evidence="5" key="1">
    <citation type="submission" date="2016-10" db="EMBL/GenBank/DDBJ databases">
        <authorList>
            <person name="Varghese N."/>
            <person name="Submissions S."/>
        </authorList>
    </citation>
    <scope>NUCLEOTIDE SEQUENCE [LARGE SCALE GENOMIC DNA]</scope>
    <source>
        <strain evidence="5">Nm69</strain>
    </source>
</reference>
<evidence type="ECO:0000313" key="5">
    <source>
        <dbReference type="Proteomes" id="UP000199533"/>
    </source>
</evidence>
<dbReference type="Gene3D" id="1.20.120.1760">
    <property type="match status" value="1"/>
</dbReference>
<dbReference type="AlphaFoldDB" id="A0A1I4E499"/>
<name>A0A1I4E499_9PROT</name>
<dbReference type="GO" id="GO:0016780">
    <property type="term" value="F:phosphotransferase activity, for other substituted phosphate groups"/>
    <property type="evidence" value="ECO:0007669"/>
    <property type="project" value="InterPro"/>
</dbReference>
<evidence type="ECO:0000256" key="1">
    <source>
        <dbReference type="ARBA" id="ARBA00022679"/>
    </source>
</evidence>
<dbReference type="EMBL" id="FOSP01000025">
    <property type="protein sequence ID" value="SFK99790.1"/>
    <property type="molecule type" value="Genomic_DNA"/>
</dbReference>
<organism evidence="4 5">
    <name type="scientific">Nitrosomonas aestuarii</name>
    <dbReference type="NCBI Taxonomy" id="52441"/>
    <lineage>
        <taxon>Bacteria</taxon>
        <taxon>Pseudomonadati</taxon>
        <taxon>Pseudomonadota</taxon>
        <taxon>Betaproteobacteria</taxon>
        <taxon>Nitrosomonadales</taxon>
        <taxon>Nitrosomonadaceae</taxon>
        <taxon>Nitrosomonas</taxon>
    </lineage>
</organism>
<evidence type="ECO:0000256" key="3">
    <source>
        <dbReference type="SAM" id="Phobius"/>
    </source>
</evidence>
<feature type="transmembrane region" description="Helical" evidence="3">
    <location>
        <begin position="195"/>
        <end position="223"/>
    </location>
</feature>
<dbReference type="GO" id="GO:0008654">
    <property type="term" value="P:phospholipid biosynthetic process"/>
    <property type="evidence" value="ECO:0007669"/>
    <property type="project" value="InterPro"/>
</dbReference>
<keyword evidence="5" id="KW-1185">Reference proteome</keyword>
<sequence length="419" mass="48010">MPTTTYIYITGESKTRIWGLDGRERLRRMIQSIENAILVEKIESIPVEASLIILSAHYLYDIRVLTALINMKAPMALYSHDNQPVAVRTIQSQAPHLLGVLTNQKNRRPEHILSGLPHYALNDLKIDFQQNLKKKDPPYILPITEKNQKLLEKELFSGSYKGVTDLITKWVWPLPAYWCTHLCVRHGWRPNHVTLLSVFLALLTGVAFWYGYFGIGLLMGWFMTFLDTVDGKLARVTVTSSRIGDVLDHGLDIIHPPLWYLAWGIGLANTLTPIANLDLLIWLMFFGYVGGRLCEGAFQLWLAPFDMFIWRKLDSFNRLITARRNPNLILLSYGWFIAQPDIGLLLVVAWHLLSTAILTGRLIAGWRAWRQQSTLRSWLQDIDPVRDRSIPAVKIFTRAPIDPKRLESVNIEYGRATDT</sequence>
<protein>
    <submittedName>
        <fullName evidence="4">Phosphatidylglycerophosphate synthase</fullName>
    </submittedName>
</protein>
<feature type="transmembrane region" description="Helical" evidence="3">
    <location>
        <begin position="279"/>
        <end position="302"/>
    </location>
</feature>
<evidence type="ECO:0000256" key="2">
    <source>
        <dbReference type="RuleBase" id="RU003750"/>
    </source>
</evidence>
<evidence type="ECO:0000313" key="4">
    <source>
        <dbReference type="EMBL" id="SFK99790.1"/>
    </source>
</evidence>
<dbReference type="OrthoDB" id="8541463at2"/>